<dbReference type="CDD" id="cd00200">
    <property type="entry name" value="WD40"/>
    <property type="match status" value="1"/>
</dbReference>
<dbReference type="InterPro" id="IPR001680">
    <property type="entry name" value="WD40_rpt"/>
</dbReference>
<evidence type="ECO:0000256" key="3">
    <source>
        <dbReference type="ARBA" id="ARBA00022737"/>
    </source>
</evidence>
<feature type="repeat" description="WD" evidence="7">
    <location>
        <begin position="165"/>
        <end position="199"/>
    </location>
</feature>
<organism evidence="9">
    <name type="scientific">Eutreptiella gymnastica</name>
    <dbReference type="NCBI Taxonomy" id="73025"/>
    <lineage>
        <taxon>Eukaryota</taxon>
        <taxon>Discoba</taxon>
        <taxon>Euglenozoa</taxon>
        <taxon>Euglenida</taxon>
        <taxon>Spirocuta</taxon>
        <taxon>Euglenophyceae</taxon>
        <taxon>Eutreptiales</taxon>
        <taxon>Eutreptiaceae</taxon>
        <taxon>Eutreptiella</taxon>
    </lineage>
</organism>
<evidence type="ECO:0000256" key="2">
    <source>
        <dbReference type="ARBA" id="ARBA00022574"/>
    </source>
</evidence>
<dbReference type="AlphaFoldDB" id="A0A7S4LMI2"/>
<dbReference type="PROSITE" id="PS00678">
    <property type="entry name" value="WD_REPEATS_1"/>
    <property type="match status" value="4"/>
</dbReference>
<evidence type="ECO:0000259" key="8">
    <source>
        <dbReference type="Pfam" id="PF12265"/>
    </source>
</evidence>
<evidence type="ECO:0000256" key="7">
    <source>
        <dbReference type="PROSITE-ProRule" id="PRU00221"/>
    </source>
</evidence>
<dbReference type="InterPro" id="IPR022052">
    <property type="entry name" value="Histone-bd_RBBP4-like_N"/>
</dbReference>
<feature type="domain" description="Histone-binding protein RBBP4-like N-terminal" evidence="8">
    <location>
        <begin position="14"/>
        <end position="83"/>
    </location>
</feature>
<keyword evidence="5" id="KW-0689">Ribosomal protein</keyword>
<accession>A0A7S4LMI2</accession>
<dbReference type="SMART" id="SM00320">
    <property type="entry name" value="WD40"/>
    <property type="match status" value="6"/>
</dbReference>
<dbReference type="InterPro" id="IPR015943">
    <property type="entry name" value="WD40/YVTN_repeat-like_dom_sf"/>
</dbReference>
<dbReference type="SUPFAM" id="SSF50978">
    <property type="entry name" value="WD40 repeat-like"/>
    <property type="match status" value="1"/>
</dbReference>
<keyword evidence="2 7" id="KW-0853">WD repeat</keyword>
<dbReference type="PROSITE" id="PS50294">
    <property type="entry name" value="WD_REPEATS_REGION"/>
    <property type="match status" value="4"/>
</dbReference>
<keyword evidence="5" id="KW-0687">Ribonucleoprotein</keyword>
<dbReference type="EMBL" id="HBJA01147480">
    <property type="protein sequence ID" value="CAE0839323.1"/>
    <property type="molecule type" value="Transcribed_RNA"/>
</dbReference>
<sequence length="411" mass="46147">MDAIALDEDRRINEEYKIWKKNTPFLYDLVMAHALEWPSLTVQWLPEKAVDTERGCSTQKLLLGTHTSGDEPNYIVVAQTNLPLPRSEMNLDGAIDAGGFGGNGARIDLHQRIAHDGEVNRARYMPQNSSIIATKTISSQVYVFDLSKHPQTPENPSQCNPDLRLKGHRKEGYGLAFNSKKEGLLASGSDDSLVCVWNIAATLVRGQKEMTPLVSFTGHTDVVEDVCWHPFHENILASVADDKTMKTWDTRQKDKAQESLDAHSKEVNAVAFNPFSQFVLATGSADKTVALWDMRNLKKKLHTFASHEGEVFSVQWAPFNETILASSSADRRVCFWDVAKIGTQQSQQDEEDGPPELLFIHAGHTAKISDMSWNANQDDEWVMASVAEDNILQLWRMAENIYNDDEDDMLE</sequence>
<evidence type="ECO:0000256" key="1">
    <source>
        <dbReference type="ARBA" id="ARBA00004123"/>
    </source>
</evidence>
<proteinExistence type="predicted"/>
<comment type="subcellular location">
    <subcellularLocation>
        <location evidence="1">Nucleus</location>
    </subcellularLocation>
</comment>
<feature type="repeat" description="WD" evidence="7">
    <location>
        <begin position="260"/>
        <end position="296"/>
    </location>
</feature>
<name>A0A7S4LMI2_9EUGL</name>
<keyword evidence="4" id="KW-0156">Chromatin regulator</keyword>
<dbReference type="Pfam" id="PF00400">
    <property type="entry name" value="WD40"/>
    <property type="match status" value="5"/>
</dbReference>
<evidence type="ECO:0000256" key="6">
    <source>
        <dbReference type="ARBA" id="ARBA00023242"/>
    </source>
</evidence>
<dbReference type="PANTHER" id="PTHR22850">
    <property type="entry name" value="WD40 REPEAT FAMILY"/>
    <property type="match status" value="1"/>
</dbReference>
<dbReference type="Pfam" id="PF12265">
    <property type="entry name" value="CAF1C_H4-bd"/>
    <property type="match status" value="1"/>
</dbReference>
<dbReference type="InterPro" id="IPR019775">
    <property type="entry name" value="WD40_repeat_CS"/>
</dbReference>
<protein>
    <recommendedName>
        <fullName evidence="8">Histone-binding protein RBBP4-like N-terminal domain-containing protein</fullName>
    </recommendedName>
</protein>
<keyword evidence="3" id="KW-0677">Repeat</keyword>
<dbReference type="InterPro" id="IPR050459">
    <property type="entry name" value="WD_repeat_RBAP46/RBAP48/MSI1"/>
</dbReference>
<reference evidence="9" key="1">
    <citation type="submission" date="2021-01" db="EMBL/GenBank/DDBJ databases">
        <authorList>
            <person name="Corre E."/>
            <person name="Pelletier E."/>
            <person name="Niang G."/>
            <person name="Scheremetjew M."/>
            <person name="Finn R."/>
            <person name="Kale V."/>
            <person name="Holt S."/>
            <person name="Cochrane G."/>
            <person name="Meng A."/>
            <person name="Brown T."/>
            <person name="Cohen L."/>
        </authorList>
    </citation>
    <scope>NUCLEOTIDE SEQUENCE</scope>
    <source>
        <strain evidence="9">CCMP1594</strain>
    </source>
</reference>
<evidence type="ECO:0000256" key="4">
    <source>
        <dbReference type="ARBA" id="ARBA00022853"/>
    </source>
</evidence>
<keyword evidence="6" id="KW-0539">Nucleus</keyword>
<evidence type="ECO:0000313" key="9">
    <source>
        <dbReference type="EMBL" id="CAE0839323.1"/>
    </source>
</evidence>
<feature type="repeat" description="WD" evidence="7">
    <location>
        <begin position="304"/>
        <end position="338"/>
    </location>
</feature>
<dbReference type="InterPro" id="IPR036322">
    <property type="entry name" value="WD40_repeat_dom_sf"/>
</dbReference>
<dbReference type="InterPro" id="IPR020472">
    <property type="entry name" value="WD40_PAC1"/>
</dbReference>
<dbReference type="PRINTS" id="PR00320">
    <property type="entry name" value="GPROTEINBRPT"/>
</dbReference>
<dbReference type="PROSITE" id="PS50082">
    <property type="entry name" value="WD_REPEATS_2"/>
    <property type="match status" value="4"/>
</dbReference>
<dbReference type="GO" id="GO:0005840">
    <property type="term" value="C:ribosome"/>
    <property type="evidence" value="ECO:0007669"/>
    <property type="project" value="UniProtKB-KW"/>
</dbReference>
<dbReference type="GO" id="GO:0006325">
    <property type="term" value="P:chromatin organization"/>
    <property type="evidence" value="ECO:0007669"/>
    <property type="project" value="UniProtKB-KW"/>
</dbReference>
<gene>
    <name evidence="9" type="ORF">EGYM00163_LOCUS50695</name>
</gene>
<dbReference type="GO" id="GO:0005634">
    <property type="term" value="C:nucleus"/>
    <property type="evidence" value="ECO:0007669"/>
    <property type="project" value="UniProtKB-SubCell"/>
</dbReference>
<feature type="repeat" description="WD" evidence="7">
    <location>
        <begin position="216"/>
        <end position="258"/>
    </location>
</feature>
<evidence type="ECO:0000256" key="5">
    <source>
        <dbReference type="ARBA" id="ARBA00022980"/>
    </source>
</evidence>
<dbReference type="Gene3D" id="2.130.10.10">
    <property type="entry name" value="YVTN repeat-like/Quinoprotein amine dehydrogenase"/>
    <property type="match status" value="1"/>
</dbReference>